<feature type="compositionally biased region" description="Low complexity" evidence="1">
    <location>
        <begin position="85"/>
        <end position="105"/>
    </location>
</feature>
<protein>
    <submittedName>
        <fullName evidence="2">Uncharacterized protein</fullName>
    </submittedName>
</protein>
<feature type="region of interest" description="Disordered" evidence="1">
    <location>
        <begin position="84"/>
        <end position="151"/>
    </location>
</feature>
<evidence type="ECO:0000256" key="1">
    <source>
        <dbReference type="SAM" id="MobiDB-lite"/>
    </source>
</evidence>
<evidence type="ECO:0000313" key="2">
    <source>
        <dbReference type="EMBL" id="QJD99133.1"/>
    </source>
</evidence>
<sequence>MPVTAAACGQGRGQRFGKPGGAPASAAAVACRPRSLLAGALLCALLVPACAAARAQTGTDVPTYVGFPVTGQVDDEKVRAARYGTQAATATAAAQPPSALQATPAPRAPRQMEPPVSAPKPADTAGPGTPAREGGSPAPVARQIRRAGRSP</sequence>
<name>A0A7Z2VTZ2_9BURK</name>
<accession>A0A7Z2VTZ2</accession>
<dbReference type="EMBL" id="CP051685">
    <property type="protein sequence ID" value="QJD99133.1"/>
    <property type="molecule type" value="Genomic_DNA"/>
</dbReference>
<dbReference type="RefSeq" id="WP_169434030.1">
    <property type="nucleotide sequence ID" value="NZ_CP051685.1"/>
</dbReference>
<dbReference type="AlphaFoldDB" id="A0A7Z2VTZ2"/>
<proteinExistence type="predicted"/>
<keyword evidence="3" id="KW-1185">Reference proteome</keyword>
<dbReference type="KEGG" id="mfy:HH212_03035"/>
<reference evidence="2 3" key="1">
    <citation type="submission" date="2020-04" db="EMBL/GenBank/DDBJ databases">
        <title>Genome sequencing of novel species.</title>
        <authorList>
            <person name="Heo J."/>
            <person name="Kim S.-J."/>
            <person name="Kim J.-S."/>
            <person name="Hong S.-B."/>
            <person name="Kwon S.-W."/>
        </authorList>
    </citation>
    <scope>NUCLEOTIDE SEQUENCE [LARGE SCALE GENOMIC DNA]</scope>
    <source>
        <strain evidence="2 3">GN2-R2</strain>
    </source>
</reference>
<organism evidence="2 3">
    <name type="scientific">Massilia forsythiae</name>
    <dbReference type="NCBI Taxonomy" id="2728020"/>
    <lineage>
        <taxon>Bacteria</taxon>
        <taxon>Pseudomonadati</taxon>
        <taxon>Pseudomonadota</taxon>
        <taxon>Betaproteobacteria</taxon>
        <taxon>Burkholderiales</taxon>
        <taxon>Oxalobacteraceae</taxon>
        <taxon>Telluria group</taxon>
        <taxon>Massilia</taxon>
    </lineage>
</organism>
<gene>
    <name evidence="2" type="ORF">HH212_03035</name>
</gene>
<evidence type="ECO:0000313" key="3">
    <source>
        <dbReference type="Proteomes" id="UP000502415"/>
    </source>
</evidence>
<dbReference type="Proteomes" id="UP000502415">
    <property type="component" value="Chromosome"/>
</dbReference>